<dbReference type="Gramene" id="LPERR11G14660.1">
    <property type="protein sequence ID" value="LPERR11G14660.1"/>
    <property type="gene ID" value="LPERR11G14660"/>
</dbReference>
<protein>
    <submittedName>
        <fullName evidence="2">Uncharacterized protein</fullName>
    </submittedName>
</protein>
<accession>A0A0D9XTK9</accession>
<proteinExistence type="predicted"/>
<name>A0A0D9XTK9_9ORYZ</name>
<sequence>METAAVGSGHGGRSSTRILHPNGPKAEAECAGTGSGTSSGAYCLHHRCRQHHRREVSSHLAGDWIDLGLGSSADSCALHGGINKALHGLTRSVEADMRLVAAAALGAHSVSDHWGSARSITELCDLVLNLLVTGRSQVGNGCEESTVDGCDFAVFVDRAYMVFQVGRQEVL</sequence>
<evidence type="ECO:0000256" key="1">
    <source>
        <dbReference type="SAM" id="MobiDB-lite"/>
    </source>
</evidence>
<dbReference type="EnsemblPlants" id="LPERR11G14660.1">
    <property type="protein sequence ID" value="LPERR11G14660.1"/>
    <property type="gene ID" value="LPERR11G14660"/>
</dbReference>
<evidence type="ECO:0000313" key="2">
    <source>
        <dbReference type="EnsemblPlants" id="LPERR11G14660.1"/>
    </source>
</evidence>
<reference evidence="2 3" key="1">
    <citation type="submission" date="2012-08" db="EMBL/GenBank/DDBJ databases">
        <title>Oryza genome evolution.</title>
        <authorList>
            <person name="Wing R.A."/>
        </authorList>
    </citation>
    <scope>NUCLEOTIDE SEQUENCE</scope>
</reference>
<reference evidence="2" key="3">
    <citation type="submission" date="2015-04" db="UniProtKB">
        <authorList>
            <consortium name="EnsemblPlants"/>
        </authorList>
    </citation>
    <scope>IDENTIFICATION</scope>
</reference>
<organism evidence="2 3">
    <name type="scientific">Leersia perrieri</name>
    <dbReference type="NCBI Taxonomy" id="77586"/>
    <lineage>
        <taxon>Eukaryota</taxon>
        <taxon>Viridiplantae</taxon>
        <taxon>Streptophyta</taxon>
        <taxon>Embryophyta</taxon>
        <taxon>Tracheophyta</taxon>
        <taxon>Spermatophyta</taxon>
        <taxon>Magnoliopsida</taxon>
        <taxon>Liliopsida</taxon>
        <taxon>Poales</taxon>
        <taxon>Poaceae</taxon>
        <taxon>BOP clade</taxon>
        <taxon>Oryzoideae</taxon>
        <taxon>Oryzeae</taxon>
        <taxon>Oryzinae</taxon>
        <taxon>Leersia</taxon>
    </lineage>
</organism>
<keyword evidence="3" id="KW-1185">Reference proteome</keyword>
<dbReference type="Proteomes" id="UP000032180">
    <property type="component" value="Chromosome 11"/>
</dbReference>
<dbReference type="AlphaFoldDB" id="A0A0D9XTK9"/>
<reference evidence="3" key="2">
    <citation type="submission" date="2013-12" db="EMBL/GenBank/DDBJ databases">
        <authorList>
            <person name="Yu Y."/>
            <person name="Lee S."/>
            <person name="de Baynast K."/>
            <person name="Wissotski M."/>
            <person name="Liu L."/>
            <person name="Talag J."/>
            <person name="Goicoechea J."/>
            <person name="Angelova A."/>
            <person name="Jetty R."/>
            <person name="Kudrna D."/>
            <person name="Golser W."/>
            <person name="Rivera L."/>
            <person name="Zhang J."/>
            <person name="Wing R."/>
        </authorList>
    </citation>
    <scope>NUCLEOTIDE SEQUENCE</scope>
</reference>
<evidence type="ECO:0000313" key="3">
    <source>
        <dbReference type="Proteomes" id="UP000032180"/>
    </source>
</evidence>
<dbReference type="HOGENOM" id="CLU_1565126_0_0_1"/>
<feature type="region of interest" description="Disordered" evidence="1">
    <location>
        <begin position="1"/>
        <end position="32"/>
    </location>
</feature>